<keyword evidence="4" id="KW-1133">Transmembrane helix</keyword>
<keyword evidence="4" id="KW-0812">Transmembrane</keyword>
<accession>A0A9D9IQ68</accession>
<dbReference type="Gene3D" id="2.40.30.170">
    <property type="match status" value="1"/>
</dbReference>
<name>A0A9D9IQ68_9BACT</name>
<organism evidence="6 7">
    <name type="scientific">Candidatus Limisoma faecipullorum</name>
    <dbReference type="NCBI Taxonomy" id="2840854"/>
    <lineage>
        <taxon>Bacteria</taxon>
        <taxon>Pseudomonadati</taxon>
        <taxon>Bacteroidota</taxon>
        <taxon>Bacteroidia</taxon>
        <taxon>Bacteroidales</taxon>
        <taxon>Candidatus Limisoma</taxon>
    </lineage>
</organism>
<comment type="caution">
    <text evidence="6">The sequence shown here is derived from an EMBL/GenBank/DDBJ whole genome shotgun (WGS) entry which is preliminary data.</text>
</comment>
<keyword evidence="4" id="KW-0472">Membrane</keyword>
<proteinExistence type="predicted"/>
<dbReference type="Proteomes" id="UP000823598">
    <property type="component" value="Unassembled WGS sequence"/>
</dbReference>
<reference evidence="6" key="1">
    <citation type="submission" date="2020-10" db="EMBL/GenBank/DDBJ databases">
        <authorList>
            <person name="Gilroy R."/>
        </authorList>
    </citation>
    <scope>NUCLEOTIDE SEQUENCE</scope>
    <source>
        <strain evidence="6">6919</strain>
    </source>
</reference>
<dbReference type="Gene3D" id="2.40.50.100">
    <property type="match status" value="1"/>
</dbReference>
<dbReference type="InterPro" id="IPR058627">
    <property type="entry name" value="MdtA-like_C"/>
</dbReference>
<evidence type="ECO:0000313" key="7">
    <source>
        <dbReference type="Proteomes" id="UP000823598"/>
    </source>
</evidence>
<dbReference type="SUPFAM" id="SSF111369">
    <property type="entry name" value="HlyD-like secretion proteins"/>
    <property type="match status" value="1"/>
</dbReference>
<dbReference type="PANTHER" id="PTHR32347:SF23">
    <property type="entry name" value="BLL5650 PROTEIN"/>
    <property type="match status" value="1"/>
</dbReference>
<dbReference type="Pfam" id="PF25967">
    <property type="entry name" value="RND-MFP_C"/>
    <property type="match status" value="1"/>
</dbReference>
<evidence type="ECO:0000259" key="5">
    <source>
        <dbReference type="Pfam" id="PF25967"/>
    </source>
</evidence>
<evidence type="ECO:0000256" key="2">
    <source>
        <dbReference type="ARBA" id="ARBA00023054"/>
    </source>
</evidence>
<evidence type="ECO:0000256" key="1">
    <source>
        <dbReference type="ARBA" id="ARBA00004196"/>
    </source>
</evidence>
<dbReference type="PANTHER" id="PTHR32347">
    <property type="entry name" value="EFFLUX SYSTEM COMPONENT YKNX-RELATED"/>
    <property type="match status" value="1"/>
</dbReference>
<dbReference type="GO" id="GO:0030313">
    <property type="term" value="C:cell envelope"/>
    <property type="evidence" value="ECO:0007669"/>
    <property type="project" value="UniProtKB-SubCell"/>
</dbReference>
<protein>
    <submittedName>
        <fullName evidence="6">Biotin/lipoyl-binding protein</fullName>
    </submittedName>
</protein>
<evidence type="ECO:0000256" key="4">
    <source>
        <dbReference type="SAM" id="Phobius"/>
    </source>
</evidence>
<feature type="domain" description="Multidrug resistance protein MdtA-like C-terminal permuted SH3" evidence="5">
    <location>
        <begin position="357"/>
        <end position="405"/>
    </location>
</feature>
<gene>
    <name evidence="6" type="ORF">IAB88_05265</name>
</gene>
<evidence type="ECO:0000313" key="6">
    <source>
        <dbReference type="EMBL" id="MBO8476385.1"/>
    </source>
</evidence>
<feature type="transmembrane region" description="Helical" evidence="4">
    <location>
        <begin position="17"/>
        <end position="36"/>
    </location>
</feature>
<evidence type="ECO:0000256" key="3">
    <source>
        <dbReference type="SAM" id="Coils"/>
    </source>
</evidence>
<keyword evidence="2 3" id="KW-0175">Coiled coil</keyword>
<dbReference type="Gene3D" id="1.10.287.470">
    <property type="entry name" value="Helix hairpin bin"/>
    <property type="match status" value="1"/>
</dbReference>
<dbReference type="Gene3D" id="2.40.420.20">
    <property type="match status" value="1"/>
</dbReference>
<comment type="subcellular location">
    <subcellularLocation>
        <location evidence="1">Cell envelope</location>
    </subcellularLocation>
</comment>
<reference evidence="6" key="2">
    <citation type="journal article" date="2021" name="PeerJ">
        <title>Extensive microbial diversity within the chicken gut microbiome revealed by metagenomics and culture.</title>
        <authorList>
            <person name="Gilroy R."/>
            <person name="Ravi A."/>
            <person name="Getino M."/>
            <person name="Pursley I."/>
            <person name="Horton D.L."/>
            <person name="Alikhan N.F."/>
            <person name="Baker D."/>
            <person name="Gharbi K."/>
            <person name="Hall N."/>
            <person name="Watson M."/>
            <person name="Adriaenssens E.M."/>
            <person name="Foster-Nyarko E."/>
            <person name="Jarju S."/>
            <person name="Secka A."/>
            <person name="Antonio M."/>
            <person name="Oren A."/>
            <person name="Chaudhuri R.R."/>
            <person name="La Ragione R."/>
            <person name="Hildebrand F."/>
            <person name="Pallen M.J."/>
        </authorList>
    </citation>
    <scope>NUCLEOTIDE SEQUENCE</scope>
    <source>
        <strain evidence="6">6919</strain>
    </source>
</reference>
<dbReference type="InterPro" id="IPR050465">
    <property type="entry name" value="UPF0194_transport"/>
</dbReference>
<dbReference type="AlphaFoldDB" id="A0A9D9IQ68"/>
<sequence length="417" mass="48147">MDIEIKKKGFRLTGKQWIYAAVAVAVIVVLIIAVYGNRSSVMRIDRESVMTGTVISGEFNDYIRVVGQVQPITSLQLSPEEGGIVEQIFLEEGAAVKKGDPIVKLRNSNLDLEILNAEANLAEKQNFLRNTQVTMEQDKLNNQTEKIQLQMEERQKKRTYEQYQRLYKEDLVSKEDYLKAKEDYELTVEKRKLVDERLKQDELYRNIQITQLEDDLENMRRSLAMIRERRDKLTVCAPIDGELGMLDVEPGQNVISGQMIGRINVLTGHKIEADIDEHYIDRVVPGLEGRFERQDSTYMLRVKKVYPDVRENKFQTDFEFAGKRPDNIRTGQSYYINLQLGEPTKSVMLPRGTFFNETGGTWIFVLDKDGDTAHRRSIKIGRQNPQYYEVIEGLNPGEKVVLSGYEMFKNCDELILK</sequence>
<feature type="coiled-coil region" evidence="3">
    <location>
        <begin position="105"/>
        <end position="169"/>
    </location>
</feature>
<dbReference type="EMBL" id="JADIMC010000060">
    <property type="protein sequence ID" value="MBO8476385.1"/>
    <property type="molecule type" value="Genomic_DNA"/>
</dbReference>